<name>A0A7Y6NFP2_9GAMM</name>
<evidence type="ECO:0000256" key="1">
    <source>
        <dbReference type="SAM" id="SignalP"/>
    </source>
</evidence>
<dbReference type="AlphaFoldDB" id="A0A7Y6NFP2"/>
<accession>A0A7Y6NFP2</accession>
<sequence>MKSYRYACLATLLFTLAGPSASAEMASSSGAIGFSGGIFTPSCNMKVIHNPATFYCSDPQNGQTVVRTADLMKSQSLDFLPVTVATHWLDAAKRKGIVSVTYL</sequence>
<gene>
    <name evidence="2" type="ORF">HU668_14705</name>
</gene>
<evidence type="ECO:0000313" key="3">
    <source>
        <dbReference type="Proteomes" id="UP000566985"/>
    </source>
</evidence>
<evidence type="ECO:0000313" key="2">
    <source>
        <dbReference type="EMBL" id="NUY97702.1"/>
    </source>
</evidence>
<dbReference type="RefSeq" id="WP_069729711.1">
    <property type="nucleotide sequence ID" value="NZ_JABWPE010000016.1"/>
</dbReference>
<reference evidence="2 3" key="1">
    <citation type="submission" date="2020-05" db="EMBL/GenBank/DDBJ databases">
        <title>Whole Genome Sequences of Enterobacteriales Associated with the International Space Station.</title>
        <authorList>
            <person name="Bharadwaj A."/>
            <person name="Daudu R."/>
            <person name="Singh N."/>
            <person name="Wood J."/>
            <person name="Debieu M."/>
            <person name="Mason C."/>
            <person name="Wang C."/>
            <person name="Venkateswaran K."/>
        </authorList>
    </citation>
    <scope>NUCLEOTIDE SEQUENCE [LARGE SCALE GENOMIC DNA]</scope>
    <source>
        <strain evidence="2 3">IF5SW-B1</strain>
    </source>
</reference>
<dbReference type="GeneID" id="57346250"/>
<dbReference type="EMBL" id="JABWPM010000016">
    <property type="protein sequence ID" value="NUY97702.1"/>
    <property type="molecule type" value="Genomic_DNA"/>
</dbReference>
<feature type="chain" id="PRO_5030513033" evidence="1">
    <location>
        <begin position="24"/>
        <end position="103"/>
    </location>
</feature>
<feature type="signal peptide" evidence="1">
    <location>
        <begin position="1"/>
        <end position="23"/>
    </location>
</feature>
<keyword evidence="1" id="KW-0732">Signal</keyword>
<proteinExistence type="predicted"/>
<comment type="caution">
    <text evidence="2">The sequence shown here is derived from an EMBL/GenBank/DDBJ whole genome shotgun (WGS) entry which is preliminary data.</text>
</comment>
<organism evidence="2 3">
    <name type="scientific">Pantoea brenneri</name>
    <dbReference type="NCBI Taxonomy" id="472694"/>
    <lineage>
        <taxon>Bacteria</taxon>
        <taxon>Pseudomonadati</taxon>
        <taxon>Pseudomonadota</taxon>
        <taxon>Gammaproteobacteria</taxon>
        <taxon>Enterobacterales</taxon>
        <taxon>Erwiniaceae</taxon>
        <taxon>Pantoea</taxon>
    </lineage>
</organism>
<dbReference type="Proteomes" id="UP000566985">
    <property type="component" value="Unassembled WGS sequence"/>
</dbReference>
<protein>
    <submittedName>
        <fullName evidence="2">Type 1 fimbrial protein</fullName>
    </submittedName>
</protein>